<evidence type="ECO:0000259" key="10">
    <source>
        <dbReference type="Pfam" id="PF00707"/>
    </source>
</evidence>
<feature type="domain" description="Translation initiation factor 3 N-terminal" evidence="11">
    <location>
        <begin position="62"/>
        <end position="129"/>
    </location>
</feature>
<comment type="subcellular location">
    <subcellularLocation>
        <location evidence="1">Mitochondrion</location>
    </subcellularLocation>
</comment>
<keyword evidence="12" id="KW-1185">Reference proteome</keyword>
<dbReference type="InterPro" id="IPR019814">
    <property type="entry name" value="Translation_initiation_fac_3_N"/>
</dbReference>
<evidence type="ECO:0000256" key="4">
    <source>
        <dbReference type="ARBA" id="ARBA00022917"/>
    </source>
</evidence>
<comment type="function">
    <text evidence="7">IF-3 binds to the 28S ribosomal subunit and shifts the equilibrium between 55S ribosomes and their 39S and 28S subunits in favor of the free subunits, thus enhancing the availability of 28S subunits on which protein synthesis initiation begins.</text>
</comment>
<evidence type="ECO:0000259" key="11">
    <source>
        <dbReference type="Pfam" id="PF05198"/>
    </source>
</evidence>
<proteinExistence type="inferred from homology"/>
<dbReference type="NCBIfam" id="TIGR00168">
    <property type="entry name" value="infC"/>
    <property type="match status" value="1"/>
</dbReference>
<keyword evidence="3 13" id="KW-0396">Initiation factor</keyword>
<dbReference type="SUPFAM" id="SSF54364">
    <property type="entry name" value="Translation initiation factor IF3, N-terminal domain"/>
    <property type="match status" value="1"/>
</dbReference>
<feature type="region of interest" description="Disordered" evidence="9">
    <location>
        <begin position="229"/>
        <end position="262"/>
    </location>
</feature>
<dbReference type="InterPro" id="IPR036787">
    <property type="entry name" value="T_IF-3_N_sf"/>
</dbReference>
<protein>
    <recommendedName>
        <fullName evidence="8">Translation initiation factor IF-3, mitochondrial</fullName>
    </recommendedName>
</protein>
<dbReference type="RefSeq" id="XP_006832103.1">
    <property type="nucleotide sequence ID" value="XM_006832040.1"/>
</dbReference>
<sequence length="262" mass="29887">MATQFLKRLTLHTMKADNNCMLKMAPSLRVPFLVHAPAFCTDEGAQGARRKVAKTDTALTNIGRKISERIIHVIDEKGQDLGTMHRADVIKLMDRRELRLVKRNASVEPPQYQLMTGLQIHEERMRLREMNKAQPKTGPTLTKELTFSSGIGQHDLDTKSKQIRQWIEKKYQVQVTVRKGRNAAEPDDKMEVILQRILQTLPGIATFSSQPQAVKGGRAMMCVLRPLSPKEERQNQERQEAQARVPLTTEHGQDTQPDIEHR</sequence>
<dbReference type="Gene3D" id="3.30.110.10">
    <property type="entry name" value="Translation initiation factor 3 (IF-3), C-terminal domain"/>
    <property type="match status" value="1"/>
</dbReference>
<evidence type="ECO:0000256" key="1">
    <source>
        <dbReference type="ARBA" id="ARBA00004173"/>
    </source>
</evidence>
<dbReference type="FunFam" id="3.30.110.10:FF:000004">
    <property type="entry name" value="Translation initiation factor IF-3, mitochondrial"/>
    <property type="match status" value="1"/>
</dbReference>
<evidence type="ECO:0000256" key="2">
    <source>
        <dbReference type="ARBA" id="ARBA00005439"/>
    </source>
</evidence>
<dbReference type="Proteomes" id="UP000504623">
    <property type="component" value="Unplaced"/>
</dbReference>
<feature type="domain" description="Translation initiation factor 3 C-terminal" evidence="10">
    <location>
        <begin position="142"/>
        <end position="226"/>
    </location>
</feature>
<dbReference type="GO" id="GO:0003743">
    <property type="term" value="F:translation initiation factor activity"/>
    <property type="evidence" value="ECO:0007669"/>
    <property type="project" value="UniProtKB-KW"/>
</dbReference>
<dbReference type="GO" id="GO:0005739">
    <property type="term" value="C:mitochondrion"/>
    <property type="evidence" value="ECO:0007669"/>
    <property type="project" value="UniProtKB-SubCell"/>
</dbReference>
<dbReference type="InterPro" id="IPR019815">
    <property type="entry name" value="Translation_initiation_fac_3_C"/>
</dbReference>
<dbReference type="Gene3D" id="3.10.20.80">
    <property type="entry name" value="Translation initiation factor 3 (IF-3), N-terminal domain"/>
    <property type="match status" value="1"/>
</dbReference>
<evidence type="ECO:0000256" key="8">
    <source>
        <dbReference type="ARBA" id="ARBA00073270"/>
    </source>
</evidence>
<evidence type="ECO:0000313" key="13">
    <source>
        <dbReference type="RefSeq" id="XP_006832103.1"/>
    </source>
</evidence>
<comment type="similarity">
    <text evidence="2">Belongs to the IF-3 family.</text>
</comment>
<evidence type="ECO:0000256" key="3">
    <source>
        <dbReference type="ARBA" id="ARBA00022540"/>
    </source>
</evidence>
<dbReference type="PANTHER" id="PTHR10938:SF0">
    <property type="entry name" value="TRANSLATION INITIATION FACTOR IF-3, MITOCHONDRIAL"/>
    <property type="match status" value="1"/>
</dbReference>
<dbReference type="SUPFAM" id="SSF55200">
    <property type="entry name" value="Translation initiation factor IF3, C-terminal domain"/>
    <property type="match status" value="1"/>
</dbReference>
<dbReference type="PANTHER" id="PTHR10938">
    <property type="entry name" value="TRANSLATION INITIATION FACTOR IF-3"/>
    <property type="match status" value="1"/>
</dbReference>
<dbReference type="GO" id="GO:0032790">
    <property type="term" value="P:ribosome disassembly"/>
    <property type="evidence" value="ECO:0007669"/>
    <property type="project" value="TreeGrafter"/>
</dbReference>
<dbReference type="GO" id="GO:0070124">
    <property type="term" value="P:mitochondrial translational initiation"/>
    <property type="evidence" value="ECO:0007669"/>
    <property type="project" value="TreeGrafter"/>
</dbReference>
<dbReference type="FunFam" id="3.10.20.80:FF:000002">
    <property type="entry name" value="Mitochondrial translational initiation factor 3"/>
    <property type="match status" value="1"/>
</dbReference>
<keyword evidence="5" id="KW-0809">Transit peptide</keyword>
<dbReference type="GeneID" id="102819923"/>
<evidence type="ECO:0000256" key="7">
    <source>
        <dbReference type="ARBA" id="ARBA00059316"/>
    </source>
</evidence>
<dbReference type="InterPro" id="IPR036788">
    <property type="entry name" value="T_IF-3_C_sf"/>
</dbReference>
<reference evidence="13" key="1">
    <citation type="submission" date="2025-08" db="UniProtKB">
        <authorList>
            <consortium name="RefSeq"/>
        </authorList>
    </citation>
    <scope>IDENTIFICATION</scope>
    <source>
        <tissue evidence="13">Spleen</tissue>
    </source>
</reference>
<gene>
    <name evidence="13" type="primary">MTIF3</name>
</gene>
<dbReference type="GO" id="GO:0043022">
    <property type="term" value="F:ribosome binding"/>
    <property type="evidence" value="ECO:0007669"/>
    <property type="project" value="TreeGrafter"/>
</dbReference>
<dbReference type="OrthoDB" id="21573at2759"/>
<evidence type="ECO:0000256" key="6">
    <source>
        <dbReference type="ARBA" id="ARBA00023128"/>
    </source>
</evidence>
<evidence type="ECO:0000256" key="5">
    <source>
        <dbReference type="ARBA" id="ARBA00022946"/>
    </source>
</evidence>
<keyword evidence="6" id="KW-0496">Mitochondrion</keyword>
<dbReference type="CTD" id="219402"/>
<dbReference type="AlphaFoldDB" id="A0A9B0T4D7"/>
<dbReference type="InterPro" id="IPR001288">
    <property type="entry name" value="Translation_initiation_fac_3"/>
</dbReference>
<dbReference type="Pfam" id="PF00707">
    <property type="entry name" value="IF3_C"/>
    <property type="match status" value="1"/>
</dbReference>
<name>A0A9B0T4D7_CHRAS</name>
<evidence type="ECO:0000313" key="12">
    <source>
        <dbReference type="Proteomes" id="UP000504623"/>
    </source>
</evidence>
<organism evidence="12 13">
    <name type="scientific">Chrysochloris asiatica</name>
    <name type="common">Cape golden mole</name>
    <dbReference type="NCBI Taxonomy" id="185453"/>
    <lineage>
        <taxon>Eukaryota</taxon>
        <taxon>Metazoa</taxon>
        <taxon>Chordata</taxon>
        <taxon>Craniata</taxon>
        <taxon>Vertebrata</taxon>
        <taxon>Euteleostomi</taxon>
        <taxon>Mammalia</taxon>
        <taxon>Eutheria</taxon>
        <taxon>Afrotheria</taxon>
        <taxon>Chrysochloridae</taxon>
        <taxon>Chrysochlorinae</taxon>
        <taxon>Chrysochloris</taxon>
    </lineage>
</organism>
<dbReference type="Pfam" id="PF05198">
    <property type="entry name" value="IF3_N"/>
    <property type="match status" value="1"/>
</dbReference>
<feature type="compositionally biased region" description="Basic and acidic residues" evidence="9">
    <location>
        <begin position="229"/>
        <end position="241"/>
    </location>
</feature>
<evidence type="ECO:0000256" key="9">
    <source>
        <dbReference type="SAM" id="MobiDB-lite"/>
    </source>
</evidence>
<accession>A0A9B0T4D7</accession>
<keyword evidence="4" id="KW-0648">Protein biosynthesis</keyword>